<dbReference type="FunFam" id="3.90.76.10:FF:000001">
    <property type="entry name" value="Oligopeptide ABC transporter substrate-binding protein"/>
    <property type="match status" value="1"/>
</dbReference>
<evidence type="ECO:0000256" key="3">
    <source>
        <dbReference type="ARBA" id="ARBA00022448"/>
    </source>
</evidence>
<dbReference type="AlphaFoldDB" id="A0A9D2SFE1"/>
<evidence type="ECO:0000256" key="4">
    <source>
        <dbReference type="ARBA" id="ARBA00022729"/>
    </source>
</evidence>
<name>A0A9D2SFE1_9FIRM</name>
<evidence type="ECO:0000256" key="1">
    <source>
        <dbReference type="ARBA" id="ARBA00004196"/>
    </source>
</evidence>
<sequence>MGKRFVSLLLCLALLCLCAGCGGYQADGSFTYLLPQNVTSLDPQTAADAASGMVIDSLFEGLCRIDEDGETVPGVARRWESNQDATEFTFYLRPKAQWSNGDPVTADDFVFAITRTLNPGTGSVAEDMLSLVNARAYAAGEVDASALGVYAEDEHTLVIRLEESNPDFPALTAGTHYMPCNRSYFEACAGHYGLSSQYVISNGPFTFSSVYAWQTDPGERSLRLTRSDTYRGDRTVQPANVTFLIDYDDAYDQDPVQALLEGNVDILTLPETLAQQAEEAGCGVLSLDDAVTGLLLNPCSEKLENRALRSLFLKTLHREDLLSRRENPVEALGVMPPCVVWNGESYYGDGARIYTQEDSSAVEEIPSLLQELDLEEIPSITVLCRDDPESIAVANGFLVAWNQVLGNAFNLEPLQEGELQARIASGSYEAALYTLRAGGTTPYDVLRSFESTASPTLLEDETFDQTLRSLSFDLASYREAETHLAECCVFYPIFQDTTYYAVNPNTRGITVAPDQNVDFTGARKK</sequence>
<reference evidence="7" key="1">
    <citation type="journal article" date="2021" name="PeerJ">
        <title>Extensive microbial diversity within the chicken gut microbiome revealed by metagenomics and culture.</title>
        <authorList>
            <person name="Gilroy R."/>
            <person name="Ravi A."/>
            <person name="Getino M."/>
            <person name="Pursley I."/>
            <person name="Horton D.L."/>
            <person name="Alikhan N.F."/>
            <person name="Baker D."/>
            <person name="Gharbi K."/>
            <person name="Hall N."/>
            <person name="Watson M."/>
            <person name="Adriaenssens E.M."/>
            <person name="Foster-Nyarko E."/>
            <person name="Jarju S."/>
            <person name="Secka A."/>
            <person name="Antonio M."/>
            <person name="Oren A."/>
            <person name="Chaudhuri R.R."/>
            <person name="La Ragione R."/>
            <person name="Hildebrand F."/>
            <person name="Pallen M.J."/>
        </authorList>
    </citation>
    <scope>NUCLEOTIDE SEQUENCE</scope>
    <source>
        <strain evidence="7">CHK185-1770</strain>
    </source>
</reference>
<organism evidence="7 8">
    <name type="scientific">Candidatus Acutalibacter pullicola</name>
    <dbReference type="NCBI Taxonomy" id="2838417"/>
    <lineage>
        <taxon>Bacteria</taxon>
        <taxon>Bacillati</taxon>
        <taxon>Bacillota</taxon>
        <taxon>Clostridia</taxon>
        <taxon>Eubacteriales</taxon>
        <taxon>Acutalibacteraceae</taxon>
        <taxon>Acutalibacter</taxon>
    </lineage>
</organism>
<dbReference type="GO" id="GO:0030313">
    <property type="term" value="C:cell envelope"/>
    <property type="evidence" value="ECO:0007669"/>
    <property type="project" value="UniProtKB-SubCell"/>
</dbReference>
<evidence type="ECO:0000313" key="7">
    <source>
        <dbReference type="EMBL" id="HJB97277.1"/>
    </source>
</evidence>
<comment type="caution">
    <text evidence="7">The sequence shown here is derived from an EMBL/GenBank/DDBJ whole genome shotgun (WGS) entry which is preliminary data.</text>
</comment>
<comment type="similarity">
    <text evidence="2">Belongs to the bacterial solute-binding protein 5 family.</text>
</comment>
<evidence type="ECO:0000259" key="6">
    <source>
        <dbReference type="Pfam" id="PF00496"/>
    </source>
</evidence>
<evidence type="ECO:0000256" key="5">
    <source>
        <dbReference type="SAM" id="SignalP"/>
    </source>
</evidence>
<dbReference type="GO" id="GO:1904680">
    <property type="term" value="F:peptide transmembrane transporter activity"/>
    <property type="evidence" value="ECO:0007669"/>
    <property type="project" value="TreeGrafter"/>
</dbReference>
<feature type="domain" description="Solute-binding protein family 5" evidence="6">
    <location>
        <begin position="71"/>
        <end position="452"/>
    </location>
</feature>
<keyword evidence="4 5" id="KW-0732">Signal</keyword>
<dbReference type="GO" id="GO:0042597">
    <property type="term" value="C:periplasmic space"/>
    <property type="evidence" value="ECO:0007669"/>
    <property type="project" value="UniProtKB-ARBA"/>
</dbReference>
<dbReference type="GO" id="GO:0015833">
    <property type="term" value="P:peptide transport"/>
    <property type="evidence" value="ECO:0007669"/>
    <property type="project" value="TreeGrafter"/>
</dbReference>
<gene>
    <name evidence="7" type="ORF">H9710_01725</name>
</gene>
<dbReference type="Proteomes" id="UP000826793">
    <property type="component" value="Unassembled WGS sequence"/>
</dbReference>
<evidence type="ECO:0000256" key="2">
    <source>
        <dbReference type="ARBA" id="ARBA00005695"/>
    </source>
</evidence>
<dbReference type="Gene3D" id="3.40.190.10">
    <property type="entry name" value="Periplasmic binding protein-like II"/>
    <property type="match status" value="1"/>
</dbReference>
<dbReference type="CDD" id="cd08504">
    <property type="entry name" value="PBP2_OppA"/>
    <property type="match status" value="1"/>
</dbReference>
<dbReference type="InterPro" id="IPR039424">
    <property type="entry name" value="SBP_5"/>
</dbReference>
<dbReference type="Gene3D" id="3.90.76.10">
    <property type="entry name" value="Dipeptide-binding Protein, Domain 1"/>
    <property type="match status" value="1"/>
</dbReference>
<feature type="chain" id="PRO_5039083903" evidence="5">
    <location>
        <begin position="27"/>
        <end position="525"/>
    </location>
</feature>
<dbReference type="InterPro" id="IPR000914">
    <property type="entry name" value="SBP_5_dom"/>
</dbReference>
<feature type="signal peptide" evidence="5">
    <location>
        <begin position="1"/>
        <end position="26"/>
    </location>
</feature>
<dbReference type="GO" id="GO:0043190">
    <property type="term" value="C:ATP-binding cassette (ABC) transporter complex"/>
    <property type="evidence" value="ECO:0007669"/>
    <property type="project" value="InterPro"/>
</dbReference>
<dbReference type="InterPro" id="IPR030678">
    <property type="entry name" value="Peptide/Ni-bd"/>
</dbReference>
<dbReference type="Gene3D" id="3.10.105.10">
    <property type="entry name" value="Dipeptide-binding Protein, Domain 3"/>
    <property type="match status" value="1"/>
</dbReference>
<comment type="subcellular location">
    <subcellularLocation>
        <location evidence="1">Cell envelope</location>
    </subcellularLocation>
</comment>
<accession>A0A9D2SFE1</accession>
<dbReference type="EMBL" id="DWXG01000012">
    <property type="protein sequence ID" value="HJB97277.1"/>
    <property type="molecule type" value="Genomic_DNA"/>
</dbReference>
<protein>
    <submittedName>
        <fullName evidence="7">Peptide ABC transporter substrate-binding protein</fullName>
    </submittedName>
</protein>
<dbReference type="SUPFAM" id="SSF53850">
    <property type="entry name" value="Periplasmic binding protein-like II"/>
    <property type="match status" value="1"/>
</dbReference>
<keyword evidence="3" id="KW-0813">Transport</keyword>
<dbReference type="Pfam" id="PF00496">
    <property type="entry name" value="SBP_bac_5"/>
    <property type="match status" value="1"/>
</dbReference>
<dbReference type="PANTHER" id="PTHR30290:SF10">
    <property type="entry name" value="PERIPLASMIC OLIGOPEPTIDE-BINDING PROTEIN-RELATED"/>
    <property type="match status" value="1"/>
</dbReference>
<dbReference type="PANTHER" id="PTHR30290">
    <property type="entry name" value="PERIPLASMIC BINDING COMPONENT OF ABC TRANSPORTER"/>
    <property type="match status" value="1"/>
</dbReference>
<evidence type="ECO:0000313" key="8">
    <source>
        <dbReference type="Proteomes" id="UP000826793"/>
    </source>
</evidence>
<proteinExistence type="inferred from homology"/>
<dbReference type="PIRSF" id="PIRSF002741">
    <property type="entry name" value="MppA"/>
    <property type="match status" value="1"/>
</dbReference>
<reference evidence="7" key="2">
    <citation type="submission" date="2021-04" db="EMBL/GenBank/DDBJ databases">
        <authorList>
            <person name="Gilroy R."/>
        </authorList>
    </citation>
    <scope>NUCLEOTIDE SEQUENCE</scope>
    <source>
        <strain evidence="7">CHK185-1770</strain>
    </source>
</reference>